<keyword evidence="2" id="KW-0472">Membrane</keyword>
<feature type="region of interest" description="Disordered" evidence="1">
    <location>
        <begin position="1"/>
        <end position="22"/>
    </location>
</feature>
<evidence type="ECO:0000256" key="1">
    <source>
        <dbReference type="SAM" id="MobiDB-lite"/>
    </source>
</evidence>
<evidence type="ECO:0000313" key="3">
    <source>
        <dbReference type="EMBL" id="QTF08575.1"/>
    </source>
</evidence>
<dbReference type="EMBL" id="CP050854">
    <property type="protein sequence ID" value="QTF08575.1"/>
    <property type="molecule type" value="Genomic_DNA"/>
</dbReference>
<keyword evidence="4" id="KW-1185">Reference proteome</keyword>
<protein>
    <submittedName>
        <fullName evidence="3">Uncharacterized protein</fullName>
    </submittedName>
</protein>
<feature type="transmembrane region" description="Helical" evidence="2">
    <location>
        <begin position="28"/>
        <end position="47"/>
    </location>
</feature>
<proteinExistence type="predicted"/>
<accession>A0ABX7UTF9</accession>
<keyword evidence="2" id="KW-0812">Transmembrane</keyword>
<gene>
    <name evidence="3" type="ORF">HC231_12150</name>
</gene>
<reference evidence="3 4" key="1">
    <citation type="submission" date="2020-03" db="EMBL/GenBank/DDBJ databases">
        <authorList>
            <person name="Bakhshi Ganjeh M."/>
        </authorList>
    </citation>
    <scope>NUCLEOTIDE SEQUENCE [LARGE SCALE GENOMIC DNA]</scope>
    <source>
        <strain evidence="4">Iran 50</strain>
    </source>
</reference>
<name>A0ABX7UTF9_9GAMM</name>
<organism evidence="3 4">
    <name type="scientific">Brenneria izadpanahii</name>
    <dbReference type="NCBI Taxonomy" id="2722756"/>
    <lineage>
        <taxon>Bacteria</taxon>
        <taxon>Pseudomonadati</taxon>
        <taxon>Pseudomonadota</taxon>
        <taxon>Gammaproteobacteria</taxon>
        <taxon>Enterobacterales</taxon>
        <taxon>Pectobacteriaceae</taxon>
        <taxon>Brenneria</taxon>
    </lineage>
</organism>
<dbReference type="Proteomes" id="UP000671960">
    <property type="component" value="Chromosome"/>
</dbReference>
<evidence type="ECO:0000256" key="2">
    <source>
        <dbReference type="SAM" id="Phobius"/>
    </source>
</evidence>
<keyword evidence="2" id="KW-1133">Transmembrane helix</keyword>
<evidence type="ECO:0000313" key="4">
    <source>
        <dbReference type="Proteomes" id="UP000671960"/>
    </source>
</evidence>
<dbReference type="RefSeq" id="WP_208226906.1">
    <property type="nucleotide sequence ID" value="NZ_CP050854.1"/>
</dbReference>
<sequence>MRRKDGSVTTDSPGAENDIGRKPRKRCCGAYAVLFLISALTGVRLGARRY</sequence>